<keyword evidence="3" id="KW-1185">Reference proteome</keyword>
<keyword evidence="1" id="KW-0862">Zinc</keyword>
<reference evidence="4" key="1">
    <citation type="submission" date="2025-08" db="UniProtKB">
        <authorList>
            <consortium name="RefSeq"/>
        </authorList>
    </citation>
    <scope>IDENTIFICATION</scope>
    <source>
        <tissue evidence="4">Muscle</tissue>
    </source>
</reference>
<sequence>MEFGRKNRSLPLNICKYSPMMEGIIGHFEQKIQEHESFVSNVQSSEVVLLSENYLLDEFQECQPETENGFSHNFMCNECGSSLSSKKSLAMHVSRQHKNRKEYKCNLCDKVYTRIENLSLHVRKFHSKKIGK</sequence>
<gene>
    <name evidence="4" type="primary">LOC111088155</name>
</gene>
<evidence type="ECO:0000256" key="1">
    <source>
        <dbReference type="PROSITE-ProRule" id="PRU00042"/>
    </source>
</evidence>
<keyword evidence="1" id="KW-0863">Zinc-finger</keyword>
<dbReference type="SMART" id="SM00355">
    <property type="entry name" value="ZnF_C2H2"/>
    <property type="match status" value="2"/>
</dbReference>
<feature type="domain" description="C2H2-type" evidence="2">
    <location>
        <begin position="103"/>
        <end position="131"/>
    </location>
</feature>
<dbReference type="Gene3D" id="3.30.160.60">
    <property type="entry name" value="Classic Zinc Finger"/>
    <property type="match status" value="1"/>
</dbReference>
<evidence type="ECO:0000313" key="4">
    <source>
        <dbReference type="RefSeq" id="XP_022253050.1"/>
    </source>
</evidence>
<accession>A0ABM1TAZ4</accession>
<proteinExistence type="predicted"/>
<protein>
    <submittedName>
        <fullName evidence="4">Zinc finger protein 665-like</fullName>
    </submittedName>
</protein>
<dbReference type="InterPro" id="IPR036236">
    <property type="entry name" value="Znf_C2H2_sf"/>
</dbReference>
<dbReference type="Proteomes" id="UP000694941">
    <property type="component" value="Unplaced"/>
</dbReference>
<dbReference type="PROSITE" id="PS50157">
    <property type="entry name" value="ZINC_FINGER_C2H2_2"/>
    <property type="match status" value="2"/>
</dbReference>
<organism evidence="3 4">
    <name type="scientific">Limulus polyphemus</name>
    <name type="common">Atlantic horseshoe crab</name>
    <dbReference type="NCBI Taxonomy" id="6850"/>
    <lineage>
        <taxon>Eukaryota</taxon>
        <taxon>Metazoa</taxon>
        <taxon>Ecdysozoa</taxon>
        <taxon>Arthropoda</taxon>
        <taxon>Chelicerata</taxon>
        <taxon>Merostomata</taxon>
        <taxon>Xiphosura</taxon>
        <taxon>Limulidae</taxon>
        <taxon>Limulus</taxon>
    </lineage>
</organism>
<dbReference type="RefSeq" id="XP_022253050.1">
    <property type="nucleotide sequence ID" value="XM_022397342.1"/>
</dbReference>
<evidence type="ECO:0000259" key="2">
    <source>
        <dbReference type="PROSITE" id="PS50157"/>
    </source>
</evidence>
<dbReference type="SUPFAM" id="SSF57667">
    <property type="entry name" value="beta-beta-alpha zinc fingers"/>
    <property type="match status" value="1"/>
</dbReference>
<evidence type="ECO:0000313" key="3">
    <source>
        <dbReference type="Proteomes" id="UP000694941"/>
    </source>
</evidence>
<dbReference type="GeneID" id="111088155"/>
<dbReference type="Pfam" id="PF00096">
    <property type="entry name" value="zf-C2H2"/>
    <property type="match status" value="2"/>
</dbReference>
<feature type="domain" description="C2H2-type" evidence="2">
    <location>
        <begin position="74"/>
        <end position="102"/>
    </location>
</feature>
<name>A0ABM1TAZ4_LIMPO</name>
<keyword evidence="1" id="KW-0479">Metal-binding</keyword>
<dbReference type="InterPro" id="IPR013087">
    <property type="entry name" value="Znf_C2H2_type"/>
</dbReference>
<dbReference type="PROSITE" id="PS00028">
    <property type="entry name" value="ZINC_FINGER_C2H2_1"/>
    <property type="match status" value="2"/>
</dbReference>